<protein>
    <submittedName>
        <fullName evidence="1">Uncharacterized protein</fullName>
    </submittedName>
</protein>
<reference evidence="1 2" key="1">
    <citation type="journal article" date="2016" name="Nat. Commun.">
        <title>Thousands of microbial genomes shed light on interconnected biogeochemical processes in an aquifer system.</title>
        <authorList>
            <person name="Anantharaman K."/>
            <person name="Brown C.T."/>
            <person name="Hug L.A."/>
            <person name="Sharon I."/>
            <person name="Castelle C.J."/>
            <person name="Probst A.J."/>
            <person name="Thomas B.C."/>
            <person name="Singh A."/>
            <person name="Wilkins M.J."/>
            <person name="Karaoz U."/>
            <person name="Brodie E.L."/>
            <person name="Williams K.H."/>
            <person name="Hubbard S.S."/>
            <person name="Banfield J.F."/>
        </authorList>
    </citation>
    <scope>NUCLEOTIDE SEQUENCE [LARGE SCALE GENOMIC DNA]</scope>
</reference>
<organism evidence="1 2">
    <name type="scientific">Candidatus Lloydbacteria bacterium RIFCSPHIGHO2_02_FULL_50_13</name>
    <dbReference type="NCBI Taxonomy" id="1798661"/>
    <lineage>
        <taxon>Bacteria</taxon>
        <taxon>Candidatus Lloydiibacteriota</taxon>
    </lineage>
</organism>
<proteinExistence type="predicted"/>
<evidence type="ECO:0000313" key="2">
    <source>
        <dbReference type="Proteomes" id="UP000177996"/>
    </source>
</evidence>
<gene>
    <name evidence="1" type="ORF">A3D65_02430</name>
</gene>
<name>A0A1G2D750_9BACT</name>
<dbReference type="Proteomes" id="UP000177996">
    <property type="component" value="Unassembled WGS sequence"/>
</dbReference>
<comment type="caution">
    <text evidence="1">The sequence shown here is derived from an EMBL/GenBank/DDBJ whole genome shotgun (WGS) entry which is preliminary data.</text>
</comment>
<accession>A0A1G2D750</accession>
<dbReference type="AlphaFoldDB" id="A0A1G2D750"/>
<sequence>MYLLYQCFPCFLFERSAKLHKTGITLSFCIKCKQVKAFLAEFSPAVFRGINENMSANSRMAIYAKAPFTNNFLITH</sequence>
<dbReference type="EMBL" id="MHLL01000020">
    <property type="protein sequence ID" value="OGZ09474.1"/>
    <property type="molecule type" value="Genomic_DNA"/>
</dbReference>
<evidence type="ECO:0000313" key="1">
    <source>
        <dbReference type="EMBL" id="OGZ09474.1"/>
    </source>
</evidence>